<evidence type="ECO:0000256" key="2">
    <source>
        <dbReference type="HAMAP-Rule" id="MF_00984"/>
    </source>
</evidence>
<dbReference type="InterPro" id="IPR011344">
    <property type="entry name" value="ssDNA-bd"/>
</dbReference>
<dbReference type="InterPro" id="IPR000424">
    <property type="entry name" value="Primosome_PriB/ssb"/>
</dbReference>
<dbReference type="GO" id="GO:0006310">
    <property type="term" value="P:DNA recombination"/>
    <property type="evidence" value="ECO:0007669"/>
    <property type="project" value="UniProtKB-UniRule"/>
</dbReference>
<keyword evidence="2" id="KW-0227">DNA damage</keyword>
<sequence length="150" mass="16836">MNKVILIGRLTADPELRFLAGNGTAVSTFTLAVDKNLSRDKRQEFEQQGKPTADFLRTVVWGRQAENCANYLSKGRLVAVEGRIETRSYENAQGQRVYMTEVIAERVQFLEWGDNNNSSNKGYNNSSNNDSMDFSGADGFQPVDDEDIPF</sequence>
<keyword evidence="1 2" id="KW-0238">DNA-binding</keyword>
<evidence type="ECO:0000256" key="3">
    <source>
        <dbReference type="PIRNR" id="PIRNR002070"/>
    </source>
</evidence>
<evidence type="ECO:0000313" key="6">
    <source>
        <dbReference type="Proteomes" id="UP000467132"/>
    </source>
</evidence>
<feature type="region of interest" description="Disordered" evidence="4">
    <location>
        <begin position="114"/>
        <end position="150"/>
    </location>
</feature>
<protein>
    <recommendedName>
        <fullName evidence="2 3">Single-stranded DNA-binding protein</fullName>
        <shortName evidence="2">SSB</shortName>
    </recommendedName>
</protein>
<dbReference type="PROSITE" id="PS50935">
    <property type="entry name" value="SSB"/>
    <property type="match status" value="1"/>
</dbReference>
<evidence type="ECO:0000256" key="1">
    <source>
        <dbReference type="ARBA" id="ARBA00023125"/>
    </source>
</evidence>
<dbReference type="Proteomes" id="UP000467132">
    <property type="component" value="Unassembled WGS sequence"/>
</dbReference>
<comment type="subunit">
    <text evidence="2">Homotetramer.</text>
</comment>
<evidence type="ECO:0000256" key="4">
    <source>
        <dbReference type="SAM" id="MobiDB-lite"/>
    </source>
</evidence>
<comment type="function">
    <text evidence="2">Plays an important role in DNA replication, recombination and repair. Binds to ssDNA and to an array of partner proteins to recruit them to their sites of action during DNA metabolism.</text>
</comment>
<keyword evidence="2" id="KW-0235">DNA replication</keyword>
<keyword evidence="2" id="KW-0233">DNA recombination</keyword>
<accession>A0A845QZG0</accession>
<feature type="short sequence motif" description="Important for interaction with partner proteins" evidence="2">
    <location>
        <begin position="145"/>
        <end position="150"/>
    </location>
</feature>
<dbReference type="Gene3D" id="2.40.50.140">
    <property type="entry name" value="Nucleic acid-binding proteins"/>
    <property type="match status" value="1"/>
</dbReference>
<feature type="compositionally biased region" description="Low complexity" evidence="4">
    <location>
        <begin position="115"/>
        <end position="135"/>
    </location>
</feature>
<dbReference type="GO" id="GO:0003697">
    <property type="term" value="F:single-stranded DNA binding"/>
    <property type="evidence" value="ECO:0007669"/>
    <property type="project" value="UniProtKB-UniRule"/>
</dbReference>
<dbReference type="HAMAP" id="MF_00984">
    <property type="entry name" value="SSB"/>
    <property type="match status" value="1"/>
</dbReference>
<proteinExistence type="inferred from homology"/>
<evidence type="ECO:0000313" key="5">
    <source>
        <dbReference type="EMBL" id="NBI06562.1"/>
    </source>
</evidence>
<dbReference type="EMBL" id="QXXA01000006">
    <property type="protein sequence ID" value="NBI06562.1"/>
    <property type="molecule type" value="Genomic_DNA"/>
</dbReference>
<dbReference type="PIRSF" id="PIRSF002070">
    <property type="entry name" value="SSB"/>
    <property type="match status" value="1"/>
</dbReference>
<dbReference type="NCBIfam" id="TIGR00621">
    <property type="entry name" value="ssb"/>
    <property type="match status" value="1"/>
</dbReference>
<dbReference type="RefSeq" id="WP_130805417.1">
    <property type="nucleotide sequence ID" value="NZ_LR130785.1"/>
</dbReference>
<dbReference type="CDD" id="cd04496">
    <property type="entry name" value="SSB_OBF"/>
    <property type="match status" value="1"/>
</dbReference>
<organism evidence="5 6">
    <name type="scientific">Senegalia massiliensis</name>
    <dbReference type="NCBI Taxonomy" id="1720316"/>
    <lineage>
        <taxon>Bacteria</taxon>
        <taxon>Bacillati</taxon>
        <taxon>Bacillota</taxon>
        <taxon>Clostridia</taxon>
        <taxon>Eubacteriales</taxon>
        <taxon>Clostridiaceae</taxon>
        <taxon>Senegalia</taxon>
    </lineage>
</organism>
<dbReference type="PANTHER" id="PTHR10302">
    <property type="entry name" value="SINGLE-STRANDED DNA-BINDING PROTEIN"/>
    <property type="match status" value="1"/>
</dbReference>
<dbReference type="GO" id="GO:0009295">
    <property type="term" value="C:nucleoid"/>
    <property type="evidence" value="ECO:0007669"/>
    <property type="project" value="TreeGrafter"/>
</dbReference>
<dbReference type="SUPFAM" id="SSF50249">
    <property type="entry name" value="Nucleic acid-binding proteins"/>
    <property type="match status" value="1"/>
</dbReference>
<reference evidence="5 6" key="1">
    <citation type="submission" date="2018-08" db="EMBL/GenBank/DDBJ databases">
        <title>Murine metabolic-syndrome-specific gut microbial biobank.</title>
        <authorList>
            <person name="Liu C."/>
        </authorList>
    </citation>
    <scope>NUCLEOTIDE SEQUENCE [LARGE SCALE GENOMIC DNA]</scope>
    <source>
        <strain evidence="5 6">583</strain>
    </source>
</reference>
<dbReference type="OrthoDB" id="9809878at2"/>
<dbReference type="InterPro" id="IPR012340">
    <property type="entry name" value="NA-bd_OB-fold"/>
</dbReference>
<dbReference type="GO" id="GO:0006260">
    <property type="term" value="P:DNA replication"/>
    <property type="evidence" value="ECO:0007669"/>
    <property type="project" value="UniProtKB-UniRule"/>
</dbReference>
<dbReference type="AlphaFoldDB" id="A0A845QZG0"/>
<dbReference type="Pfam" id="PF00436">
    <property type="entry name" value="SSB"/>
    <property type="match status" value="1"/>
</dbReference>
<dbReference type="PANTHER" id="PTHR10302:SF27">
    <property type="entry name" value="SINGLE-STRANDED DNA-BINDING PROTEIN"/>
    <property type="match status" value="1"/>
</dbReference>
<keyword evidence="2" id="KW-0234">DNA repair</keyword>
<keyword evidence="6" id="KW-1185">Reference proteome</keyword>
<comment type="caution">
    <text evidence="5">The sequence shown here is derived from an EMBL/GenBank/DDBJ whole genome shotgun (WGS) entry which is preliminary data.</text>
</comment>
<comment type="caution">
    <text evidence="2">Lacks conserved residue(s) required for the propagation of feature annotation.</text>
</comment>
<name>A0A845QZG0_9CLOT</name>
<dbReference type="GO" id="GO:0006281">
    <property type="term" value="P:DNA repair"/>
    <property type="evidence" value="ECO:0007669"/>
    <property type="project" value="UniProtKB-UniRule"/>
</dbReference>
<gene>
    <name evidence="5" type="ORF">D3Z33_06770</name>
</gene>